<dbReference type="OrthoDB" id="1918363at2759"/>
<evidence type="ECO:0000256" key="1">
    <source>
        <dbReference type="ARBA" id="ARBA00004567"/>
    </source>
</evidence>
<proteinExistence type="inferred from homology"/>
<organism evidence="6 7">
    <name type="scientific">Phyllotreta striolata</name>
    <name type="common">Striped flea beetle</name>
    <name type="synonym">Crioceris striolata</name>
    <dbReference type="NCBI Taxonomy" id="444603"/>
    <lineage>
        <taxon>Eukaryota</taxon>
        <taxon>Metazoa</taxon>
        <taxon>Ecdysozoa</taxon>
        <taxon>Arthropoda</taxon>
        <taxon>Hexapoda</taxon>
        <taxon>Insecta</taxon>
        <taxon>Pterygota</taxon>
        <taxon>Neoptera</taxon>
        <taxon>Endopterygota</taxon>
        <taxon>Coleoptera</taxon>
        <taxon>Polyphaga</taxon>
        <taxon>Cucujiformia</taxon>
        <taxon>Chrysomeloidea</taxon>
        <taxon>Chrysomelidae</taxon>
        <taxon>Galerucinae</taxon>
        <taxon>Alticini</taxon>
        <taxon>Phyllotreta</taxon>
    </lineage>
</organism>
<name>A0A9N9TUG8_PHYSR</name>
<comment type="similarity">
    <text evidence="2 5">Belongs to the nucleoporin interacting component (NIC) family.</text>
</comment>
<evidence type="ECO:0000313" key="7">
    <source>
        <dbReference type="Proteomes" id="UP001153712"/>
    </source>
</evidence>
<evidence type="ECO:0000256" key="2">
    <source>
        <dbReference type="ARBA" id="ARBA00010186"/>
    </source>
</evidence>
<keyword evidence="5" id="KW-0509">mRNA transport</keyword>
<evidence type="ECO:0000313" key="6">
    <source>
        <dbReference type="EMBL" id="CAG9860748.1"/>
    </source>
</evidence>
<dbReference type="Pfam" id="PF04097">
    <property type="entry name" value="Nic96"/>
    <property type="match status" value="1"/>
</dbReference>
<reference evidence="6" key="1">
    <citation type="submission" date="2022-01" db="EMBL/GenBank/DDBJ databases">
        <authorList>
            <person name="King R."/>
        </authorList>
    </citation>
    <scope>NUCLEOTIDE SEQUENCE</scope>
</reference>
<accession>A0A9N9TUG8</accession>
<evidence type="ECO:0000256" key="4">
    <source>
        <dbReference type="ARBA" id="ARBA00023242"/>
    </source>
</evidence>
<dbReference type="InterPro" id="IPR007231">
    <property type="entry name" value="Nucleoporin_int_Nup93/Nic96"/>
</dbReference>
<comment type="subcellular location">
    <subcellularLocation>
        <location evidence="1 5">Nucleus</location>
        <location evidence="1 5">Nuclear pore complex</location>
    </subcellularLocation>
</comment>
<dbReference type="AlphaFoldDB" id="A0A9N9TUG8"/>
<keyword evidence="3 5" id="KW-0906">Nuclear pore complex</keyword>
<evidence type="ECO:0000256" key="3">
    <source>
        <dbReference type="ARBA" id="ARBA00023132"/>
    </source>
</evidence>
<dbReference type="PANTHER" id="PTHR11225:SF4">
    <property type="entry name" value="NUCLEAR PORE COMPLEX PROTEIN NUP93"/>
    <property type="match status" value="1"/>
</dbReference>
<dbReference type="GO" id="GO:0016973">
    <property type="term" value="P:poly(A)+ mRNA export from nucleus"/>
    <property type="evidence" value="ECO:0007669"/>
    <property type="project" value="TreeGrafter"/>
</dbReference>
<gene>
    <name evidence="6" type="ORF">PHYEVI_LOCUS7097</name>
</gene>
<keyword evidence="5" id="KW-0653">Protein transport</keyword>
<dbReference type="EMBL" id="OU900096">
    <property type="protein sequence ID" value="CAG9860748.1"/>
    <property type="molecule type" value="Genomic_DNA"/>
</dbReference>
<keyword evidence="5" id="KW-0811">Translocation</keyword>
<dbReference type="GO" id="GO:0005643">
    <property type="term" value="C:nuclear pore"/>
    <property type="evidence" value="ECO:0007669"/>
    <property type="project" value="UniProtKB-SubCell"/>
</dbReference>
<keyword evidence="5" id="KW-0813">Transport</keyword>
<sequence>MSDFSELLQEAEKLSNDLEGTTELPKVERSLHQVLEAANDLYTRVAQTGAQDIQANLLLGSKGIDLPKIAQKLESLSTKRTFEPIQPVEDLDIANILENEIRNKILGVFDSGYNKMLAYTYDMSWEHQQSEWKQEKRKILSAMSTSSGAAIEVGKHLTITFDKPTFSSGNLGPSETIYIEKITDYNKTVCKGTQKPNLVNVFTTIASEFKDAKVSDMWEIIKYMSQLPPFPQSDDPIKTRNSEQCIEALVKQAKNYLQNRYKTYMNNIVNEDLANALRGGVPGTYHLVRSFVGLRLQGEYLGLQDGTIEDRPLWPMVYYCLRSGDLSVAIYCLKKSGLPEFQDIVSLLEAKLNGTTGSELTRLEEAIKFSYRRVIRNDTDPFKRIVWCILGCCDVTDEHSEVARTADDYLWLKLSLVRENASKDNCIRYKDLQRTILEEYGETHYNASSQPHLYFQMLALTGQFEAAFEFLSRVEKFKVHGFHMALALNELYMLGAPSDTGCPLLSTDPMDEKPSCRLNLARFVMIYVKKFELTCPNEALQYFYFLRNCSDSNGENMFKTCTAYLAMETKQYELILGRVQQNGIRTKGLIDQFADANVTAESVAQSIGENLVKKGLFEEAIDLFDVADNQAEVLKLICSLLSRTVHLENEPDSLRFKVQQKANHYANRYLREGYKTSTHLVNSFLKLKDLLGFFDQYHGKNYNQALRTLGDVELVPLRPDDVDERVKNFKNLHPDVCRVIPDVLLASMNMLFAQYQKIKGNNEYLPRFKEEGTATQLAHLREQAKCLTNFTGMLPYRMPGDTNSRLVQMEILMH</sequence>
<keyword evidence="7" id="KW-1185">Reference proteome</keyword>
<evidence type="ECO:0000256" key="5">
    <source>
        <dbReference type="RuleBase" id="RU364035"/>
    </source>
</evidence>
<protein>
    <recommendedName>
        <fullName evidence="5">Nuclear pore protein</fullName>
    </recommendedName>
</protein>
<dbReference type="GO" id="GO:0006606">
    <property type="term" value="P:protein import into nucleus"/>
    <property type="evidence" value="ECO:0007669"/>
    <property type="project" value="TreeGrafter"/>
</dbReference>
<dbReference type="GO" id="GO:0017056">
    <property type="term" value="F:structural constituent of nuclear pore"/>
    <property type="evidence" value="ECO:0007669"/>
    <property type="project" value="InterPro"/>
</dbReference>
<dbReference type="PANTHER" id="PTHR11225">
    <property type="entry name" value="NUCLEAR PORE COMPLEX PROTEIN NUP93 NUCLEOPORIN NUP93 DEAD EYE PROTEIN"/>
    <property type="match status" value="1"/>
</dbReference>
<keyword evidence="4 5" id="KW-0539">Nucleus</keyword>
<dbReference type="Proteomes" id="UP001153712">
    <property type="component" value="Chromosome 3"/>
</dbReference>
<keyword evidence="5" id="KW-0472">Membrane</keyword>